<dbReference type="Pfam" id="PF09330">
    <property type="entry name" value="Lact-deh-memb"/>
    <property type="match status" value="1"/>
</dbReference>
<organism evidence="14 15">
    <name type="scientific">Alteromonas macleodii</name>
    <name type="common">Pseudoalteromonas macleodii</name>
    <dbReference type="NCBI Taxonomy" id="28108"/>
    <lineage>
        <taxon>Bacteria</taxon>
        <taxon>Pseudomonadati</taxon>
        <taxon>Pseudomonadota</taxon>
        <taxon>Gammaproteobacteria</taxon>
        <taxon>Alteromonadales</taxon>
        <taxon>Alteromonadaceae</taxon>
        <taxon>Alteromonas/Salinimonas group</taxon>
        <taxon>Alteromonas</taxon>
    </lineage>
</organism>
<dbReference type="InterPro" id="IPR016166">
    <property type="entry name" value="FAD-bd_PCMH"/>
</dbReference>
<evidence type="ECO:0000256" key="2">
    <source>
        <dbReference type="ARBA" id="ARBA00022475"/>
    </source>
</evidence>
<dbReference type="RefSeq" id="WP_061095851.1">
    <property type="nucleotide sequence ID" value="NZ_CP014323.1"/>
</dbReference>
<comment type="subcellular location">
    <subcellularLocation>
        <location evidence="9">Cell inner membrane</location>
        <topology evidence="9">Peripheral membrane protein</topology>
        <orientation evidence="9">Cytoplasmic side</orientation>
    </subcellularLocation>
</comment>
<feature type="binding site" evidence="9 11">
    <location>
        <position position="148"/>
    </location>
    <ligand>
        <name>FAD</name>
        <dbReference type="ChEBI" id="CHEBI:57692"/>
    </ligand>
</feature>
<dbReference type="AlphaFoldDB" id="A0A126Q2Y4"/>
<dbReference type="Pfam" id="PF01565">
    <property type="entry name" value="FAD_binding_4"/>
    <property type="match status" value="1"/>
</dbReference>
<evidence type="ECO:0000256" key="5">
    <source>
        <dbReference type="ARBA" id="ARBA00022719"/>
    </source>
</evidence>
<dbReference type="SUPFAM" id="SSF55103">
    <property type="entry name" value="FAD-linked oxidases, C-terminal domain"/>
    <property type="match status" value="1"/>
</dbReference>
<dbReference type="GO" id="GO:0055085">
    <property type="term" value="P:transmembrane transport"/>
    <property type="evidence" value="ECO:0007669"/>
    <property type="project" value="InterPro"/>
</dbReference>
<dbReference type="InterPro" id="IPR016173">
    <property type="entry name" value="D-lactate_DH_C-sub2"/>
</dbReference>
<dbReference type="PANTHER" id="PTHR43716">
    <property type="entry name" value="D-2-HYDROXYGLUTARATE DEHYDROGENASE, MITOCHONDRIAL"/>
    <property type="match status" value="1"/>
</dbReference>
<dbReference type="InterPro" id="IPR006094">
    <property type="entry name" value="Oxid_FAD_bind_N"/>
</dbReference>
<evidence type="ECO:0000256" key="11">
    <source>
        <dbReference type="PIRSR" id="PIRSR000101-1"/>
    </source>
</evidence>
<dbReference type="Gene3D" id="3.30.465.10">
    <property type="match status" value="1"/>
</dbReference>
<name>A0A126Q2Y4_ALTMA</name>
<keyword evidence="7 9" id="KW-0560">Oxidoreductase</keyword>
<dbReference type="GO" id="GO:0031234">
    <property type="term" value="C:extrinsic component of cytoplasmic side of plasma membrane"/>
    <property type="evidence" value="ECO:0007669"/>
    <property type="project" value="UniProtKB-UniRule"/>
</dbReference>
<comment type="cofactor">
    <cofactor evidence="1 9 10 11">
        <name>FAD</name>
        <dbReference type="ChEBI" id="CHEBI:57692"/>
    </cofactor>
</comment>
<dbReference type="GO" id="GO:0102029">
    <property type="term" value="F:D-lactate dehydrogenase (quinone) activity"/>
    <property type="evidence" value="ECO:0007669"/>
    <property type="project" value="UniProtKB-EC"/>
</dbReference>
<dbReference type="PROSITE" id="PS51387">
    <property type="entry name" value="FAD_PCMH"/>
    <property type="match status" value="1"/>
</dbReference>
<dbReference type="InterPro" id="IPR015409">
    <property type="entry name" value="Lactate_DH_C"/>
</dbReference>
<dbReference type="GO" id="GO:0071949">
    <property type="term" value="F:FAD binding"/>
    <property type="evidence" value="ECO:0007669"/>
    <property type="project" value="InterPro"/>
</dbReference>
<dbReference type="OrthoDB" id="9772552at2"/>
<dbReference type="InterPro" id="IPR016164">
    <property type="entry name" value="FAD-linked_Oxase-like_C"/>
</dbReference>
<dbReference type="InterPro" id="IPR051264">
    <property type="entry name" value="FAD-oxidored/transferase_4"/>
</dbReference>
<keyword evidence="3 9" id="KW-0997">Cell inner membrane</keyword>
<feature type="compositionally biased region" description="Basic and acidic residues" evidence="12">
    <location>
        <begin position="214"/>
        <end position="234"/>
    </location>
</feature>
<evidence type="ECO:0000256" key="10">
    <source>
        <dbReference type="PIRNR" id="PIRNR000101"/>
    </source>
</evidence>
<evidence type="ECO:0000256" key="9">
    <source>
        <dbReference type="HAMAP-Rule" id="MF_02092"/>
    </source>
</evidence>
<dbReference type="EMBL" id="CP014323">
    <property type="protein sequence ID" value="AMJ99613.1"/>
    <property type="molecule type" value="Genomic_DNA"/>
</dbReference>
<dbReference type="InterPro" id="IPR016172">
    <property type="entry name" value="D-lactate_DH_C-sub1"/>
</dbReference>
<evidence type="ECO:0000256" key="3">
    <source>
        <dbReference type="ARBA" id="ARBA00022519"/>
    </source>
</evidence>
<sequence length="577" mass="64594">MTVNVDTQSLIASMRDVVGQAYLLTDKAKKQPYTKGFRFGAGEALAVVRPRTLVEIWRVLKLCVEADVAVIMQAANTGLTGGSTPDGKDYDRPLVIISTMRIDDIQLVDNGKQIVGLAGSTLFGLEETLAPYGREPHSVIGSSCIGASIVGGICNNSGGALVKRGPAYTELALFAQIDANGNLSLVNNLGINLGSEPEEILNNLENKRYKEADVQHPDARASDNEYDERVRDVDSDTPSRFNNDGRRLHDASGCAGKLAVFAVRLDTFPIPEKKQVFYVGSNDAAVFTKVRRDILSTFKNLPDSGEYLHRDCYDVSKKYGKDMFIVISKLGAKFIPKLFAFKRKFDAFTDKLGFLPNKMSDRVMQYMSYVFPNHLPKRMEEYRDKYQHHWILEMSNDGVDEAKAYLDAFFKTNEGSYFECTEEEANKAILHRFVAGGAIGRYHVMHSKDVGAMMTIDVALRRNDPDWFEVLPKEIDDQIDTKLYYGHLFCHVMHQNYVLKKGADAKLLKGKILETFDARSAEYPAEHNVGHEYFAKDALKNFYRELDPTNSFNPGIGKTTKLKNWAEHDGSCCGGHH</sequence>
<dbReference type="NCBIfam" id="NF008387">
    <property type="entry name" value="PRK11183.1"/>
    <property type="match status" value="1"/>
</dbReference>
<keyword evidence="8 9" id="KW-0472">Membrane</keyword>
<feature type="binding site" evidence="9 11">
    <location>
        <begin position="82"/>
        <end position="83"/>
    </location>
    <ligand>
        <name>FAD</name>
        <dbReference type="ChEBI" id="CHEBI:57692"/>
    </ligand>
</feature>
<feature type="binding site" evidence="9 11">
    <location>
        <begin position="74"/>
        <end position="78"/>
    </location>
    <ligand>
        <name>FAD</name>
        <dbReference type="ChEBI" id="CHEBI:57692"/>
    </ligand>
</feature>
<dbReference type="Proteomes" id="UP000063991">
    <property type="component" value="Chromosome"/>
</dbReference>
<dbReference type="PANTHER" id="PTHR43716:SF1">
    <property type="entry name" value="D-2-HYDROXYGLUTARATE DEHYDROGENASE, MITOCHONDRIAL"/>
    <property type="match status" value="1"/>
</dbReference>
<feature type="region of interest" description="Disordered" evidence="12">
    <location>
        <begin position="214"/>
        <end position="245"/>
    </location>
</feature>
<dbReference type="InterPro" id="IPR036318">
    <property type="entry name" value="FAD-bd_PCMH-like_sf"/>
</dbReference>
<feature type="binding site" evidence="9 11">
    <location>
        <position position="260"/>
    </location>
    <ligand>
        <name>FAD</name>
        <dbReference type="ChEBI" id="CHEBI:57692"/>
    </ligand>
</feature>
<dbReference type="InterPro" id="IPR012256">
    <property type="entry name" value="D_lactate_DH"/>
</dbReference>
<protein>
    <recommendedName>
        <fullName evidence="9">Quinone-dependent D-lactate dehydrogenase</fullName>
        <ecNumber evidence="9">1.1.5.12</ecNumber>
    </recommendedName>
    <alternativeName>
        <fullName evidence="9">D-lactate dehydrogenase</fullName>
        <shortName evidence="9">D-LDH</shortName>
    </alternativeName>
</protein>
<dbReference type="InterPro" id="IPR016167">
    <property type="entry name" value="FAD-bd_PCMH_sub1"/>
</dbReference>
<evidence type="ECO:0000256" key="1">
    <source>
        <dbReference type="ARBA" id="ARBA00001974"/>
    </source>
</evidence>
<evidence type="ECO:0000313" key="14">
    <source>
        <dbReference type="EMBL" id="AMJ99613.1"/>
    </source>
</evidence>
<dbReference type="GO" id="GO:0022904">
    <property type="term" value="P:respiratory electron transport chain"/>
    <property type="evidence" value="ECO:0007669"/>
    <property type="project" value="InterPro"/>
</dbReference>
<feature type="binding site" evidence="9 11">
    <location>
        <position position="158"/>
    </location>
    <ligand>
        <name>FAD</name>
        <dbReference type="ChEBI" id="CHEBI:57692"/>
    </ligand>
</feature>
<feature type="binding site" evidence="9 11">
    <location>
        <position position="141"/>
    </location>
    <ligand>
        <name>FAD</name>
        <dbReference type="ChEBI" id="CHEBI:57692"/>
    </ligand>
</feature>
<keyword evidence="6 9" id="KW-0274">FAD</keyword>
<keyword evidence="4 9" id="KW-0285">Flavoprotein</keyword>
<comment type="function">
    <text evidence="9 10">Catalyzes the oxidation of D-lactate to pyruvate.</text>
</comment>
<evidence type="ECO:0000256" key="4">
    <source>
        <dbReference type="ARBA" id="ARBA00022630"/>
    </source>
</evidence>
<feature type="binding site" evidence="11">
    <location>
        <position position="255"/>
    </location>
    <ligand>
        <name>FAD</name>
        <dbReference type="ChEBI" id="CHEBI:57692"/>
    </ligand>
</feature>
<dbReference type="EC" id="1.1.5.12" evidence="9"/>
<gene>
    <name evidence="9" type="primary">dld</name>
    <name evidence="14" type="ORF">AVL55_16490</name>
</gene>
<dbReference type="Gene3D" id="3.30.70.610">
    <property type="entry name" value="D-lactate dehydrogenase, cap domain, subdomain 1"/>
    <property type="match status" value="2"/>
</dbReference>
<evidence type="ECO:0000256" key="7">
    <source>
        <dbReference type="ARBA" id="ARBA00023002"/>
    </source>
</evidence>
<dbReference type="GO" id="GO:0048038">
    <property type="term" value="F:quinone binding"/>
    <property type="evidence" value="ECO:0007669"/>
    <property type="project" value="UniProtKB-KW"/>
</dbReference>
<comment type="catalytic activity">
    <reaction evidence="9 10">
        <text>(R)-lactate + a quinone = a quinol + pyruvate</text>
        <dbReference type="Rhea" id="RHEA:51468"/>
        <dbReference type="ChEBI" id="CHEBI:15361"/>
        <dbReference type="ChEBI" id="CHEBI:16004"/>
        <dbReference type="ChEBI" id="CHEBI:24646"/>
        <dbReference type="ChEBI" id="CHEBI:132124"/>
        <dbReference type="EC" id="1.1.5.12"/>
    </reaction>
</comment>
<keyword evidence="2 9" id="KW-1003">Cell membrane</keyword>
<dbReference type="Gene3D" id="3.30.43.10">
    <property type="entry name" value="Uridine Diphospho-n-acetylenolpyruvylglucosamine Reductase, domain 2"/>
    <property type="match status" value="1"/>
</dbReference>
<dbReference type="GO" id="GO:0004458">
    <property type="term" value="F:D-lactate dehydrogenase (cytochrome) activity"/>
    <property type="evidence" value="ECO:0007669"/>
    <property type="project" value="UniProtKB-UniRule"/>
</dbReference>
<accession>A0A126Q2Y4</accession>
<dbReference type="InterPro" id="IPR016169">
    <property type="entry name" value="FAD-bd_PCMH_sub2"/>
</dbReference>
<feature type="domain" description="FAD-binding PCMH-type" evidence="13">
    <location>
        <begin position="40"/>
        <end position="211"/>
    </location>
</feature>
<evidence type="ECO:0000256" key="6">
    <source>
        <dbReference type="ARBA" id="ARBA00022827"/>
    </source>
</evidence>
<dbReference type="GO" id="GO:0006089">
    <property type="term" value="P:lactate metabolic process"/>
    <property type="evidence" value="ECO:0007669"/>
    <property type="project" value="UniProtKB-UniRule"/>
</dbReference>
<evidence type="ECO:0000259" key="13">
    <source>
        <dbReference type="PROSITE" id="PS51387"/>
    </source>
</evidence>
<comment type="similarity">
    <text evidence="9">Belongs to the quinone-dependent D-lactate dehydrogenase family.</text>
</comment>
<dbReference type="Gene3D" id="3.30.1370.20">
    <property type="entry name" value="D-lactate dehydrogenase, cap domain, subdomain 2"/>
    <property type="match status" value="1"/>
</dbReference>
<dbReference type="HAMAP" id="MF_02092">
    <property type="entry name" value="DLDH_Dld"/>
    <property type="match status" value="1"/>
</dbReference>
<dbReference type="SUPFAM" id="SSF56176">
    <property type="entry name" value="FAD-binding/transporter-associated domain-like"/>
    <property type="match status" value="1"/>
</dbReference>
<dbReference type="PIRSF" id="PIRSF000101">
    <property type="entry name" value="D-lactate_dh"/>
    <property type="match status" value="1"/>
</dbReference>
<keyword evidence="5 9" id="KW-0874">Quinone</keyword>
<evidence type="ECO:0000313" key="15">
    <source>
        <dbReference type="Proteomes" id="UP000063991"/>
    </source>
</evidence>
<dbReference type="FunFam" id="3.30.43.10:FF:000005">
    <property type="entry name" value="Quinone-dependent D-lactate dehydrogenase"/>
    <property type="match status" value="1"/>
</dbReference>
<evidence type="ECO:0000256" key="12">
    <source>
        <dbReference type="SAM" id="MobiDB-lite"/>
    </source>
</evidence>
<reference evidence="14 15" key="1">
    <citation type="submission" date="2015-12" db="EMBL/GenBank/DDBJ databases">
        <authorList>
            <person name="Shamseldin A."/>
            <person name="Moawad H."/>
            <person name="Abd El-Rahim W.M."/>
            <person name="Sadowsky M.J."/>
        </authorList>
    </citation>
    <scope>NUCLEOTIDE SEQUENCE [LARGE SCALE GENOMIC DNA]</scope>
    <source>
        <strain evidence="14 15">D7</strain>
    </source>
</reference>
<proteinExistence type="inferred from homology"/>
<evidence type="ECO:0000256" key="8">
    <source>
        <dbReference type="ARBA" id="ARBA00023136"/>
    </source>
</evidence>